<name>E4N2I8_KITSK</name>
<reference evidence="2 3" key="1">
    <citation type="journal article" date="2010" name="DNA Res.">
        <title>Genome sequence of Kitasatospora setae NBRC 14216T: an evolutionary snapshot of the family Streptomycetaceae.</title>
        <authorList>
            <person name="Ichikawa N."/>
            <person name="Oguchi A."/>
            <person name="Ikeda H."/>
            <person name="Ishikawa J."/>
            <person name="Kitani S."/>
            <person name="Watanabe Y."/>
            <person name="Nakamura S."/>
            <person name="Katano Y."/>
            <person name="Kishi E."/>
            <person name="Sasagawa M."/>
            <person name="Ankai A."/>
            <person name="Fukui S."/>
            <person name="Hashimoto Y."/>
            <person name="Kamata S."/>
            <person name="Otoguro M."/>
            <person name="Tanikawa S."/>
            <person name="Nihira T."/>
            <person name="Horinouchi S."/>
            <person name="Ohnishi Y."/>
            <person name="Hayakawa M."/>
            <person name="Kuzuyama T."/>
            <person name="Arisawa A."/>
            <person name="Nomoto F."/>
            <person name="Miura H."/>
            <person name="Takahashi Y."/>
            <person name="Fujita N."/>
        </authorList>
    </citation>
    <scope>NUCLEOTIDE SEQUENCE [LARGE SCALE GENOMIC DNA]</scope>
    <source>
        <strain evidence="3">ATCC 33774 / DSM 43861 / JCM 3304 / KCC A-0304 / NBRC 14216 / KM-6054</strain>
    </source>
</reference>
<feature type="region of interest" description="Disordered" evidence="1">
    <location>
        <begin position="85"/>
        <end position="108"/>
    </location>
</feature>
<keyword evidence="3" id="KW-1185">Reference proteome</keyword>
<evidence type="ECO:0000256" key="1">
    <source>
        <dbReference type="SAM" id="MobiDB-lite"/>
    </source>
</evidence>
<dbReference type="Proteomes" id="UP000007076">
    <property type="component" value="Chromosome"/>
</dbReference>
<dbReference type="HOGENOM" id="CLU_2193443_0_0_11"/>
<dbReference type="AlphaFoldDB" id="E4N2I8"/>
<dbReference type="eggNOG" id="ENOG50326SC">
    <property type="taxonomic scope" value="Bacteria"/>
</dbReference>
<dbReference type="KEGG" id="ksk:KSE_66130"/>
<sequence>MSAEPETSQADLTQAIREEVHREFAIRLVQAEVRLQAAQAGIEIPADLMDLIDSSKLLGEGGQPSQEAIDVLLSAVRTEPVFAPLVGAGHHRGGTPTASSFSLDARRR</sequence>
<protein>
    <submittedName>
        <fullName evidence="2">Uncharacterized protein</fullName>
    </submittedName>
</protein>
<gene>
    <name evidence="2" type="ordered locus">KSE_66130</name>
</gene>
<dbReference type="EMBL" id="AP010968">
    <property type="protein sequence ID" value="BAJ32372.1"/>
    <property type="molecule type" value="Genomic_DNA"/>
</dbReference>
<proteinExistence type="predicted"/>
<organism evidence="2 3">
    <name type="scientific">Kitasatospora setae (strain ATCC 33774 / DSM 43861 / JCM 3304 / KCC A-0304 / NBRC 14216 / KM-6054)</name>
    <name type="common">Streptomyces setae</name>
    <dbReference type="NCBI Taxonomy" id="452652"/>
    <lineage>
        <taxon>Bacteria</taxon>
        <taxon>Bacillati</taxon>
        <taxon>Actinomycetota</taxon>
        <taxon>Actinomycetes</taxon>
        <taxon>Kitasatosporales</taxon>
        <taxon>Streptomycetaceae</taxon>
        <taxon>Kitasatospora</taxon>
    </lineage>
</organism>
<evidence type="ECO:0000313" key="3">
    <source>
        <dbReference type="Proteomes" id="UP000007076"/>
    </source>
</evidence>
<evidence type="ECO:0000313" key="2">
    <source>
        <dbReference type="EMBL" id="BAJ32372.1"/>
    </source>
</evidence>
<accession>E4N2I8</accession>